<sequence>MKILHICYSDCLGGAARAANRLHQAQRKLGINSFMLVVDKYTDDDYVLELNKLTKFRIKILNMISGYILRHLIQKNPVKHSLNIFSAGVVNAINKLNPDIVNIHWIGDNMLSIKEISKIKSPIIWTMHDMWAFSGCEHYDSFPGIRRYEDDYNKKDGIFDLNRIIYRYKKKKWSHINMQFVSPSRWLAECACRTSLIEGKRVHVIQNTIDHVVFDKVDKVCARKLLGLPQNRKLILFGAMSGTADHRKGFHLLNEALKYLSEKYATEYGLVIFGDKKDGDDIHGFPTYRLGTFYDELSIKLIYSAADVYVAPSLQDNLPNTLVESLAVGTPCIAFNIGGMPDLIINSKLGGLVTEVDSRALSIAILDVLNRNIDSNIIRNISLAERAEDNIAHKYEDVYLNA</sequence>
<reference evidence="3" key="1">
    <citation type="submission" date="2017-06" db="EMBL/GenBank/DDBJ databases">
        <authorList>
            <person name="Hansen E.E."/>
            <person name="Lejay-Collin M."/>
            <person name="Carle I."/>
            <person name="Ruckly C."/>
            <person name="Lefevre S."/>
            <person name="Weill F.-X."/>
        </authorList>
    </citation>
    <scope>NUCLEOTIDE SEQUENCE</scope>
    <source>
        <strain evidence="3">97-10607</strain>
    </source>
</reference>
<dbReference type="InterPro" id="IPR001296">
    <property type="entry name" value="Glyco_trans_1"/>
</dbReference>
<dbReference type="EC" id="2.4.1.250" evidence="3"/>
<evidence type="ECO:0000313" key="3">
    <source>
        <dbReference type="EMBL" id="AXC25089.1"/>
    </source>
</evidence>
<keyword evidence="3" id="KW-0328">Glycosyltransferase</keyword>
<protein>
    <submittedName>
        <fullName evidence="3">D-inositol-3-phosphate glycosyltransferase</fullName>
        <ecNumber evidence="3">2.4.1.250</ecNumber>
    </submittedName>
</protein>
<keyword evidence="3" id="KW-0808">Transferase</keyword>
<accession>A0A510B506</accession>
<feature type="domain" description="Glycosyltransferase subfamily 4-like N-terminal" evidence="2">
    <location>
        <begin position="13"/>
        <end position="211"/>
    </location>
</feature>
<dbReference type="Pfam" id="PF13439">
    <property type="entry name" value="Glyco_transf_4"/>
    <property type="match status" value="1"/>
</dbReference>
<dbReference type="AlphaFoldDB" id="A0A510B506"/>
<dbReference type="EMBL" id="MF322751">
    <property type="protein sequence ID" value="AXC25089.1"/>
    <property type="molecule type" value="Genomic_DNA"/>
</dbReference>
<gene>
    <name evidence="3" type="primary">mshA</name>
</gene>
<feature type="domain" description="Glycosyl transferase family 1" evidence="1">
    <location>
        <begin position="229"/>
        <end position="375"/>
    </location>
</feature>
<dbReference type="InterPro" id="IPR028098">
    <property type="entry name" value="Glyco_trans_4-like_N"/>
</dbReference>
<name>A0A510B506_SHIDY</name>
<dbReference type="SUPFAM" id="SSF53756">
    <property type="entry name" value="UDP-Glycosyltransferase/glycogen phosphorylase"/>
    <property type="match status" value="1"/>
</dbReference>
<dbReference type="PANTHER" id="PTHR12526">
    <property type="entry name" value="GLYCOSYLTRANSFERASE"/>
    <property type="match status" value="1"/>
</dbReference>
<evidence type="ECO:0000259" key="2">
    <source>
        <dbReference type="Pfam" id="PF13439"/>
    </source>
</evidence>
<dbReference type="GO" id="GO:1901135">
    <property type="term" value="P:carbohydrate derivative metabolic process"/>
    <property type="evidence" value="ECO:0007669"/>
    <property type="project" value="UniProtKB-ARBA"/>
</dbReference>
<dbReference type="Pfam" id="PF00534">
    <property type="entry name" value="Glycos_transf_1"/>
    <property type="match status" value="1"/>
</dbReference>
<dbReference type="Gene3D" id="3.40.50.2000">
    <property type="entry name" value="Glycogen Phosphorylase B"/>
    <property type="match status" value="2"/>
</dbReference>
<organism evidence="3">
    <name type="scientific">Shigella dysenteriae</name>
    <dbReference type="NCBI Taxonomy" id="622"/>
    <lineage>
        <taxon>Bacteria</taxon>
        <taxon>Pseudomonadati</taxon>
        <taxon>Pseudomonadota</taxon>
        <taxon>Gammaproteobacteria</taxon>
        <taxon>Enterobacterales</taxon>
        <taxon>Enterobacteriaceae</taxon>
        <taxon>Shigella</taxon>
    </lineage>
</organism>
<dbReference type="GO" id="GO:0102710">
    <property type="term" value="F:D-inositol-3-phosphate glycosyltransferase activity"/>
    <property type="evidence" value="ECO:0007669"/>
    <property type="project" value="UniProtKB-EC"/>
</dbReference>
<proteinExistence type="predicted"/>
<dbReference type="RefSeq" id="WP_059236270.1">
    <property type="nucleotide sequence ID" value="NZ_CP026819.1"/>
</dbReference>
<evidence type="ECO:0000259" key="1">
    <source>
        <dbReference type="Pfam" id="PF00534"/>
    </source>
</evidence>